<sequence>MNLQNTGKFRPERSEKKDFTKNAREESSEFRVRQVIENEAIDNKYGFERVRDHVTRTGFLLNMHSSEMLDDDKRLIATIDYYFMEEDGTRFKVSCPFKPYFYVLTHRELIEEVSQFLIKRFSGTIGKIETVTKEDLDLPNHLIGLKQQYLKLSFFNQNDLITVRKAIFPHVRKNKKKIDSNSYYIEMLTNALATNEETLYTKNKTDHMENILDIREHDVPYHVRVSIDLKIFCGCWYNVRAKGSSIEPPKITPRPDIIERPEPIVLAFDIETTKLPLKFPDANADQIMMISYMIDGQGYLITNREIISADIEDFEFTPRPEFEGQFIIFNEENELKLIQKFFDHIMDVRPHVFVTYNGDSFDWPFVETRAAVYDLDMKQEIGFFKNKAGFYTSRPAMHMDCFCWVKRDSYDPVELDPEEMCPLAASDPQVLSTYSVSDAVATYYLYMQYVHPFIFALCTIIPCEPDEVLRKGSGTLCEALLMVEAFQGNIIFPNKEEAILNKLTDDGHVLHQETYVGGHVEALESGVFRADIPCRFRLVPEALNRLIEQIPKTLQHAIEVEEGIPLDMVTNLDEVSNEIKKELEELKAQPLRLERPLIYHLDVGAMYPNIILTNRLQPCAMVDETICAACDYNKQNAICQRSMTWMWRGEYMPATRNEYQMIQQQLEIERFPPQFPGGQPRAFHQLSRVEQAELEKKRLQIYCRKAYKKVKLTRMEERATTICQKENSFYVDTVRAFRDRRYEYKGLSKKAKQEVSKAIKGGNAAEIKSAKNKEVLYDSLQLAHKCILNSFYGYVMRRGARWHSMEMAGIVCYTGANIIMKAREIIEQVGRPLELDTDGIWCILPASFPENFTIHTTKEKKSKINISYPNAVLNAMVKEHFTNDQYHELVNPESHEYELKSENSIFFEVDGPYKAMVLPASKEEGKKLKKRYAVFNFDGSLAELKGFEVKRRGELQLIKNFQSSVFEAFLKGDTLESCYAAVAQVADYWLDVLYSRGRNMPDSELFDLISENRSMSKKLDEYGGQKSTSISTAKRLAEFLGDQMVKDAGLACKYVISRKPDGAPVTERAIPLAIFQTEESVQKHFLRRWLKDTSINEVDIRDILDWGYYIERLGGAIQKIITIPAAMQGVANPVPRIRHPDWLHKRMLEKSDNFKQRRIDDMFANCPKPAPNQNSGNSSSSDIEDIANTTPTFKRPIATVSKRKRLPNSDNEFEDVDFTKSWKEVLGSPPPVGTTKEERLVWVVYQKKKWRYQIQQRNHGGQMNKRKKNNVTAVRTSNSLSGFIQKAQRTLITSSWQIIQISMTPTPGEYRLWALVQSELHLVRFINPRIFYANLRTQKCADEGALFRKCNRILPRSRPCYNLYMYTVPEDIFQEFGKKMYVDLTDSNVEGIYETQVPPLFRALLQLGCVCRVIPGKSSTDTFSLDELDMISVARQPYLPKGSLKHLYLYQHRANTGQRQIFGLFLTPAKKALIVVVDSVRTNLMPNMNTLYQAERIVRTDRDADEELLPPEAIQFEIRVETSLEQVYKVLQKALQTYKDEKPGPTLLAIQSFDDVHSLVTHMPGFNDFPTAQIHVKDMEDLYNNLEWQKVGARAMIRHYLNSGKVLELMTEQCRYFHLPLGNMPSDPAIFGADLFYGRHLMKQNHVLWCSPTDRPDLGGSQECDSRLLAENQESASEICNNPGWYSSMCVELDIDSLAICTLLQSPHVTNVEGTSSVTSFDAAPHTSLDEMVSGNPMTIYDETARCAEAFRILRTMASTWMRDISVHRNVFADFQVVHFYRWLRSTKSLLYDPAILRTLQNLMKKLFMQLVAEFKRLGCTIIYANFNKIIVSTKKKTVSDAVANIEFVVNAIRNKELFHSLEISYRQCWEQLIWLDPANYAGVQGKLPNEEDPASNPTENEDEKGNEDEEDDDDQPIVVMNWNLADQLPEAAGCRNSFNTVIAGYINAIHMKLKEVGNQQSVIALSQPTYGLVAHEEVIRFAKDIISGEISQNLFEITEKIKYRLSAQTQNGSYPALDFVKAICHVLSLDPAVAECVQTLKSNLLRLVGVGEFSDKAAWKDSTISYVIPQLICKACNHCRDVDLGRDPYRSETAWLCPICNTAYDNMEIESLLLDIVTKKMLAYNLQDLQCKKCAQIKLENLIKHCQCAGEFRGIISRDDLIALFKTFLHLAETYSMHALQETITNILELAM</sequence>
<proteinExistence type="predicted"/>
<protein>
    <submittedName>
        <fullName evidence="1">Dna polymerase epsilon catalytic subunit a</fullName>
    </submittedName>
</protein>
<evidence type="ECO:0000313" key="1">
    <source>
        <dbReference type="EMBL" id="KAI4467085.1"/>
    </source>
</evidence>
<comment type="caution">
    <text evidence="1">The sequence shown here is derived from an EMBL/GenBank/DDBJ whole genome shotgun (WGS) entry which is preliminary data.</text>
</comment>
<evidence type="ECO:0000313" key="2">
    <source>
        <dbReference type="Proteomes" id="UP001056778"/>
    </source>
</evidence>
<name>A0ACB9TJU4_HOLOL</name>
<accession>A0ACB9TJU4</accession>
<organism evidence="1 2">
    <name type="scientific">Holotrichia oblita</name>
    <name type="common">Chafer beetle</name>
    <dbReference type="NCBI Taxonomy" id="644536"/>
    <lineage>
        <taxon>Eukaryota</taxon>
        <taxon>Metazoa</taxon>
        <taxon>Ecdysozoa</taxon>
        <taxon>Arthropoda</taxon>
        <taxon>Hexapoda</taxon>
        <taxon>Insecta</taxon>
        <taxon>Pterygota</taxon>
        <taxon>Neoptera</taxon>
        <taxon>Endopterygota</taxon>
        <taxon>Coleoptera</taxon>
        <taxon>Polyphaga</taxon>
        <taxon>Scarabaeiformia</taxon>
        <taxon>Scarabaeidae</taxon>
        <taxon>Melolonthinae</taxon>
        <taxon>Holotrichia</taxon>
    </lineage>
</organism>
<keyword evidence="2" id="KW-1185">Reference proteome</keyword>
<dbReference type="Proteomes" id="UP001056778">
    <property type="component" value="Chromosome 2"/>
</dbReference>
<reference evidence="1" key="1">
    <citation type="submission" date="2022-04" db="EMBL/GenBank/DDBJ databases">
        <title>Chromosome-scale genome assembly of Holotrichia oblita Faldermann.</title>
        <authorList>
            <person name="Rongchong L."/>
        </authorList>
    </citation>
    <scope>NUCLEOTIDE SEQUENCE</scope>
    <source>
        <strain evidence="1">81SQS9</strain>
    </source>
</reference>
<gene>
    <name evidence="1" type="ORF">MML48_2g00006604</name>
</gene>
<dbReference type="EMBL" id="CM043016">
    <property type="protein sequence ID" value="KAI4467085.1"/>
    <property type="molecule type" value="Genomic_DNA"/>
</dbReference>